<feature type="region of interest" description="Disordered" evidence="2">
    <location>
        <begin position="1"/>
        <end position="54"/>
    </location>
</feature>
<feature type="domain" description="PAS" evidence="3">
    <location>
        <begin position="501"/>
        <end position="573"/>
    </location>
</feature>
<dbReference type="Pfam" id="PF08448">
    <property type="entry name" value="PAS_4"/>
    <property type="match status" value="2"/>
</dbReference>
<organism evidence="4 5">
    <name type="scientific">Eiseniibacteriota bacterium</name>
    <dbReference type="NCBI Taxonomy" id="2212470"/>
    <lineage>
        <taxon>Bacteria</taxon>
        <taxon>Candidatus Eiseniibacteriota</taxon>
    </lineage>
</organism>
<dbReference type="Gene3D" id="3.30.450.20">
    <property type="entry name" value="PAS domain"/>
    <property type="match status" value="2"/>
</dbReference>
<feature type="coiled-coil region" evidence="1">
    <location>
        <begin position="614"/>
        <end position="641"/>
    </location>
</feature>
<evidence type="ECO:0000313" key="4">
    <source>
        <dbReference type="EMBL" id="MFC1800104.1"/>
    </source>
</evidence>
<sequence>MKVGPANLQGRDLLPVEGRGSGPYRSESSRNGADRNGSVRNGSAHNGSERPGFPALLKDKIKSVLKSREARLIREFGAPGLRRKRYDLLLCPGETRGVQQCFVLLLTPGPDAERDLDWALKEVLQDIDGAAAFVDTEVRFREFNQLYLSAFEASAEELQGKSVAERNPSRQAKVLETQVRHLIAHRQVRDSSADSLTTANRGIVVASVKAWPVIGADDSPEGLFVIVRPSISSTPLPMADKNALELFGKSAMLYGPPMFFTHLDGKVIAMNASGRGMLKPGDGDGPNLKTSIPWDAPAMIENLYHDILAGSEYSSFLSDITGPGGVRVVKVRAYGIKEIGDITSVVLVHLMDVTQEEGTRNQLAENVRKYATEKSILGKVMEGLSSVRVGYAVVDRDLTMLRVSDSVLEAFDTGPSFFEGRKIYEVDPSIRDSDLLAYIKTTIDRRQSMSMDRFFHTLPGGEKIAATLGFHPIEVDAKIACLITAESLPGQQKADDEHALFGRRLDALLENSDEVVIITDAEGYITEFSSMVAQRMKVDREAVIGMHVDDFIRLGVEEADFLQEFIHKAMTTRKKVKTGLITITSKVSGDPVFLEASYVPILGPDGSLEEVVHVAKYRTEVVELSQQITEQTQNLRRMVNERTLELTESNALLENTVERLAAMARSGLVLSSLKDAESVIASFLKEVREVLGADFASVALISITDDTSKTTYYSSGTAPPSGVIPTDVVERGLAKLAVGNGSGTGLEAGNPNVLIEEFTFASFKGLMLVWREKDEFTALDGNLIKLLCTQLSFSLPITRYVTDLRLERDRSQALRRIAFRTAAATSVGSAVGIVAEELAKVLHADR</sequence>
<dbReference type="CDD" id="cd00130">
    <property type="entry name" value="PAS"/>
    <property type="match status" value="1"/>
</dbReference>
<evidence type="ECO:0000313" key="5">
    <source>
        <dbReference type="Proteomes" id="UP001594288"/>
    </source>
</evidence>
<protein>
    <submittedName>
        <fullName evidence="4">PAS domain-containing protein</fullName>
    </submittedName>
</protein>
<evidence type="ECO:0000256" key="1">
    <source>
        <dbReference type="SAM" id="Coils"/>
    </source>
</evidence>
<gene>
    <name evidence="4" type="ORF">ACFL2Z_04250</name>
</gene>
<evidence type="ECO:0000256" key="2">
    <source>
        <dbReference type="SAM" id="MobiDB-lite"/>
    </source>
</evidence>
<reference evidence="4 5" key="1">
    <citation type="submission" date="2024-09" db="EMBL/GenBank/DDBJ databases">
        <authorList>
            <person name="D'Angelo T."/>
        </authorList>
    </citation>
    <scope>NUCLEOTIDE SEQUENCE [LARGE SCALE GENOMIC DNA]</scope>
    <source>
        <strain evidence="4">SAG AM-311-F02</strain>
    </source>
</reference>
<evidence type="ECO:0000259" key="3">
    <source>
        <dbReference type="PROSITE" id="PS50112"/>
    </source>
</evidence>
<dbReference type="InterPro" id="IPR035965">
    <property type="entry name" value="PAS-like_dom_sf"/>
</dbReference>
<dbReference type="SUPFAM" id="SSF55785">
    <property type="entry name" value="PYP-like sensor domain (PAS domain)"/>
    <property type="match status" value="2"/>
</dbReference>
<keyword evidence="1" id="KW-0175">Coiled coil</keyword>
<accession>A0ABV6YQE2</accession>
<comment type="caution">
    <text evidence="4">The sequence shown here is derived from an EMBL/GenBank/DDBJ whole genome shotgun (WGS) entry which is preliminary data.</text>
</comment>
<dbReference type="InterPro" id="IPR013656">
    <property type="entry name" value="PAS_4"/>
</dbReference>
<dbReference type="PROSITE" id="PS50112">
    <property type="entry name" value="PAS"/>
    <property type="match status" value="1"/>
</dbReference>
<keyword evidence="5" id="KW-1185">Reference proteome</keyword>
<feature type="non-terminal residue" evidence="4">
    <location>
        <position position="846"/>
    </location>
</feature>
<dbReference type="SMART" id="SM00091">
    <property type="entry name" value="PAS"/>
    <property type="match status" value="4"/>
</dbReference>
<name>A0ABV6YQE2_UNCEI</name>
<proteinExistence type="predicted"/>
<dbReference type="EMBL" id="JBHPEI010000068">
    <property type="protein sequence ID" value="MFC1800104.1"/>
    <property type="molecule type" value="Genomic_DNA"/>
</dbReference>
<dbReference type="InterPro" id="IPR000014">
    <property type="entry name" value="PAS"/>
</dbReference>
<dbReference type="Proteomes" id="UP001594288">
    <property type="component" value="Unassembled WGS sequence"/>
</dbReference>